<dbReference type="Proteomes" id="UP000301870">
    <property type="component" value="Chromosome 11"/>
</dbReference>
<protein>
    <submittedName>
        <fullName evidence="3">Uncharacterized protein LOC111350622</fullName>
    </submittedName>
</protein>
<evidence type="ECO:0000313" key="3">
    <source>
        <dbReference type="RefSeq" id="XP_022818023.1"/>
    </source>
</evidence>
<evidence type="ECO:0000256" key="1">
    <source>
        <dbReference type="SAM" id="MobiDB-lite"/>
    </source>
</evidence>
<reference evidence="3" key="1">
    <citation type="submission" date="2025-08" db="UniProtKB">
        <authorList>
            <consortium name="RefSeq"/>
        </authorList>
    </citation>
    <scope>IDENTIFICATION</scope>
    <source>
        <strain evidence="3">Ishihara</strain>
        <tissue evidence="3">Whole body</tissue>
    </source>
</reference>
<dbReference type="KEGG" id="sliu:111350622"/>
<accession>A0A9J7IKF8</accession>
<evidence type="ECO:0000313" key="2">
    <source>
        <dbReference type="Proteomes" id="UP000301870"/>
    </source>
</evidence>
<keyword evidence="2" id="KW-1185">Reference proteome</keyword>
<dbReference type="RefSeq" id="XP_022818023.1">
    <property type="nucleotide sequence ID" value="XM_022962255.1"/>
</dbReference>
<feature type="region of interest" description="Disordered" evidence="1">
    <location>
        <begin position="252"/>
        <end position="288"/>
    </location>
</feature>
<dbReference type="GeneID" id="111350622"/>
<feature type="compositionally biased region" description="Basic residues" evidence="1">
    <location>
        <begin position="126"/>
        <end position="137"/>
    </location>
</feature>
<sequence>MRYFYLTILILYINFIHATIFSNFRDNILSIFDEERRDVNGENRHNFKGSGSIFQNIRQQNAIDKKTAQDKAKVLQNAKMHEVDMKTARTLLRSKQFEIKDKRAGKEYYQMDPVLNEIRKVFGAKPARRQSSKRKNRNNYDESSSSSSSDDMSFWKQDFNEFMMEKKFEALNATLSRGDVVNMVAARPWGVPCGDPDQHDTPWGSCMLPGECESEYRIYRGDYICGRTTFVCCSLQYTNYDMYQGLEATFEGSSFSTDSSEKKNIPPKHKKRKRERKKRKRERDMRKRKIKRNIKKIVQEIKSILHRAYSNGTTMRKKKTKELKKFIENMKKQYKKDRQSVLHVHEFDMTQIDERLQKRLEQVKGVNEKFFSNDTFRDILINGTTKEKLKKFLRTHPKLRKILTQRRQDGGLLEPVIEDTRSDDLQYDIEYGFLYY</sequence>
<name>A0A9J7IKF8_SPOLT</name>
<dbReference type="AlphaFoldDB" id="A0A9J7IKF8"/>
<dbReference type="OrthoDB" id="7432963at2759"/>
<proteinExistence type="predicted"/>
<feature type="compositionally biased region" description="Basic residues" evidence="1">
    <location>
        <begin position="265"/>
        <end position="288"/>
    </location>
</feature>
<organism evidence="2 3">
    <name type="scientific">Spodoptera litura</name>
    <name type="common">Asian cotton leafworm</name>
    <dbReference type="NCBI Taxonomy" id="69820"/>
    <lineage>
        <taxon>Eukaryota</taxon>
        <taxon>Metazoa</taxon>
        <taxon>Ecdysozoa</taxon>
        <taxon>Arthropoda</taxon>
        <taxon>Hexapoda</taxon>
        <taxon>Insecta</taxon>
        <taxon>Pterygota</taxon>
        <taxon>Neoptera</taxon>
        <taxon>Endopterygota</taxon>
        <taxon>Lepidoptera</taxon>
        <taxon>Glossata</taxon>
        <taxon>Ditrysia</taxon>
        <taxon>Noctuoidea</taxon>
        <taxon>Noctuidae</taxon>
        <taxon>Amphipyrinae</taxon>
        <taxon>Spodoptera</taxon>
    </lineage>
</organism>
<gene>
    <name evidence="3" type="primary">LOC111350622</name>
</gene>
<feature type="region of interest" description="Disordered" evidence="1">
    <location>
        <begin position="122"/>
        <end position="152"/>
    </location>
</feature>